<feature type="domain" description="Lipase-like C-terminal" evidence="6">
    <location>
        <begin position="18"/>
        <end position="269"/>
    </location>
</feature>
<dbReference type="EMBL" id="SEOQ01000005">
    <property type="protein sequence ID" value="TFY72799.1"/>
    <property type="molecule type" value="Genomic_DNA"/>
</dbReference>
<dbReference type="Pfam" id="PF24708">
    <property type="entry name" value="Lip_C"/>
    <property type="match status" value="1"/>
</dbReference>
<comment type="caution">
    <text evidence="7">The sequence shown here is derived from an EMBL/GenBank/DDBJ whole genome shotgun (WGS) entry which is preliminary data.</text>
</comment>
<dbReference type="Proteomes" id="UP000298327">
    <property type="component" value="Unassembled WGS sequence"/>
</dbReference>
<evidence type="ECO:0000256" key="5">
    <source>
        <dbReference type="ARBA" id="ARBA00023098"/>
    </source>
</evidence>
<dbReference type="InterPro" id="IPR029058">
    <property type="entry name" value="AB_hydrolase_fold"/>
</dbReference>
<dbReference type="GO" id="GO:0005576">
    <property type="term" value="C:extracellular region"/>
    <property type="evidence" value="ECO:0007669"/>
    <property type="project" value="UniProtKB-SubCell"/>
</dbReference>
<comment type="subcellular location">
    <subcellularLocation>
        <location evidence="1">Secreted</location>
    </subcellularLocation>
</comment>
<evidence type="ECO:0000256" key="1">
    <source>
        <dbReference type="ARBA" id="ARBA00004613"/>
    </source>
</evidence>
<accession>A0A4Y9ZH45</accession>
<dbReference type="AlphaFoldDB" id="A0A4Y9ZH45"/>
<evidence type="ECO:0000259" key="6">
    <source>
        <dbReference type="Pfam" id="PF24708"/>
    </source>
</evidence>
<dbReference type="GO" id="GO:0006629">
    <property type="term" value="P:lipid metabolic process"/>
    <property type="evidence" value="ECO:0007669"/>
    <property type="project" value="UniProtKB-KW"/>
</dbReference>
<gene>
    <name evidence="7" type="ORF">EVG20_g221</name>
</gene>
<dbReference type="SUPFAM" id="SSF53474">
    <property type="entry name" value="alpha/beta-Hydrolases"/>
    <property type="match status" value="1"/>
</dbReference>
<dbReference type="PANTHER" id="PTHR34043">
    <property type="entry name" value="ALPHA/BETA-HYDROLASES SUPERFAMILY PROTEIN"/>
    <property type="match status" value="1"/>
</dbReference>
<evidence type="ECO:0000256" key="2">
    <source>
        <dbReference type="ARBA" id="ARBA00022525"/>
    </source>
</evidence>
<keyword evidence="4" id="KW-0378">Hydrolase</keyword>
<evidence type="ECO:0000313" key="8">
    <source>
        <dbReference type="Proteomes" id="UP000298327"/>
    </source>
</evidence>
<evidence type="ECO:0000256" key="3">
    <source>
        <dbReference type="ARBA" id="ARBA00022729"/>
    </source>
</evidence>
<dbReference type="OrthoDB" id="206848at2759"/>
<organism evidence="7 8">
    <name type="scientific">Dentipellis fragilis</name>
    <dbReference type="NCBI Taxonomy" id="205917"/>
    <lineage>
        <taxon>Eukaryota</taxon>
        <taxon>Fungi</taxon>
        <taxon>Dikarya</taxon>
        <taxon>Basidiomycota</taxon>
        <taxon>Agaricomycotina</taxon>
        <taxon>Agaricomycetes</taxon>
        <taxon>Russulales</taxon>
        <taxon>Hericiaceae</taxon>
        <taxon>Dentipellis</taxon>
    </lineage>
</organism>
<dbReference type="Gene3D" id="3.40.50.1820">
    <property type="entry name" value="alpha/beta hydrolase"/>
    <property type="match status" value="1"/>
</dbReference>
<sequence length="453" mass="50214">MVYPGPQLPAGRSTDPNAVPLIIVEGFLGGFGEAIWGGFEAHLNGNKPSATKRRVMFADVGPVSSLHDRACELYFTIMGGRVDYGEQHASMNGHARFGRFHARGLYPEWSAEKPLHFLGHSMGGVTIVALQRMLKEGFFGRGQHPDMMLSVTTVCAPFRGSQLVYTLGERTDAAPSVRPLSVGSALAKFVHVLGYLSPLLPKSFDLHADARNLSFREASFSTFFRQLWRSEWAESKDATPYDVTFDAADQREARGEGITNERTYYRSYVACMTERSGPSGNTHVPSSAPLSSIPLQAFASTVGSFDFSVLQPSPSFLKFKPGQAHDRTSDSESLSASSMNDYELGDEYWANDGVVPLFSQWHPLDCSRTNCHHIPPPPSTDNAKEPTPTPINKIYNMPIPLQPGLWYVKTLNKSHHVSIMPFWWATQCQIEFWSELGGWLRQLDLSACETETV</sequence>
<keyword evidence="3" id="KW-0732">Signal</keyword>
<protein>
    <recommendedName>
        <fullName evidence="6">Lipase-like C-terminal domain-containing protein</fullName>
    </recommendedName>
</protein>
<reference evidence="7 8" key="1">
    <citation type="submission" date="2019-02" db="EMBL/GenBank/DDBJ databases">
        <title>Genome sequencing of the rare red list fungi Dentipellis fragilis.</title>
        <authorList>
            <person name="Buettner E."/>
            <person name="Kellner H."/>
        </authorList>
    </citation>
    <scope>NUCLEOTIDE SEQUENCE [LARGE SCALE GENOMIC DNA]</scope>
    <source>
        <strain evidence="7 8">DSM 105465</strain>
    </source>
</reference>
<keyword evidence="5" id="KW-0443">Lipid metabolism</keyword>
<dbReference type="STRING" id="205917.A0A4Y9ZH45"/>
<evidence type="ECO:0000313" key="7">
    <source>
        <dbReference type="EMBL" id="TFY72799.1"/>
    </source>
</evidence>
<proteinExistence type="predicted"/>
<dbReference type="InterPro" id="IPR056304">
    <property type="entry name" value="Lip-like_C"/>
</dbReference>
<keyword evidence="2" id="KW-0964">Secreted</keyword>
<evidence type="ECO:0000256" key="4">
    <source>
        <dbReference type="ARBA" id="ARBA00022801"/>
    </source>
</evidence>
<keyword evidence="8" id="KW-1185">Reference proteome</keyword>
<dbReference type="PANTHER" id="PTHR34043:SF3">
    <property type="entry name" value="ALPHA_BETA-HYDROLASES SUPERFAMILY PROTEIN"/>
    <property type="match status" value="1"/>
</dbReference>
<dbReference type="GO" id="GO:0016787">
    <property type="term" value="F:hydrolase activity"/>
    <property type="evidence" value="ECO:0007669"/>
    <property type="project" value="UniProtKB-KW"/>
</dbReference>
<name>A0A4Y9ZH45_9AGAM</name>